<accession>A0A0P1ATR8</accession>
<keyword evidence="2" id="KW-1185">Reference proteome</keyword>
<name>A0A0P1ATR8_PLAHL</name>
<protein>
    <submittedName>
        <fullName evidence="1">Uncharacterized protein</fullName>
    </submittedName>
</protein>
<evidence type="ECO:0000313" key="1">
    <source>
        <dbReference type="EMBL" id="CEG44610.1"/>
    </source>
</evidence>
<reference evidence="2" key="1">
    <citation type="submission" date="2014-09" db="EMBL/GenBank/DDBJ databases">
        <authorList>
            <person name="Sharma Rahul"/>
            <person name="Thines Marco"/>
        </authorList>
    </citation>
    <scope>NUCLEOTIDE SEQUENCE [LARGE SCALE GENOMIC DNA]</scope>
</reference>
<proteinExistence type="predicted"/>
<organism evidence="1 2">
    <name type="scientific">Plasmopara halstedii</name>
    <name type="common">Downy mildew of sunflower</name>
    <dbReference type="NCBI Taxonomy" id="4781"/>
    <lineage>
        <taxon>Eukaryota</taxon>
        <taxon>Sar</taxon>
        <taxon>Stramenopiles</taxon>
        <taxon>Oomycota</taxon>
        <taxon>Peronosporomycetes</taxon>
        <taxon>Peronosporales</taxon>
        <taxon>Peronosporaceae</taxon>
        <taxon>Plasmopara</taxon>
    </lineage>
</organism>
<sequence>MLDLVWLEYLKPLQTRNLEILLLRTLHVMKFWRVISSTQQSFRWRCKAVIASVQDLHPLPARIRPCLLGFARCFRGHRTKDRSGSEPCCKLHRRGMTNLQSS</sequence>
<dbReference type="EMBL" id="CCYD01001204">
    <property type="protein sequence ID" value="CEG44610.1"/>
    <property type="molecule type" value="Genomic_DNA"/>
</dbReference>
<dbReference type="Proteomes" id="UP000054928">
    <property type="component" value="Unassembled WGS sequence"/>
</dbReference>
<dbReference type="GeneID" id="36396012"/>
<dbReference type="AlphaFoldDB" id="A0A0P1ATR8"/>
<dbReference type="RefSeq" id="XP_024580979.1">
    <property type="nucleotide sequence ID" value="XM_024730731.1"/>
</dbReference>
<evidence type="ECO:0000313" key="2">
    <source>
        <dbReference type="Proteomes" id="UP000054928"/>
    </source>
</evidence>